<dbReference type="EMBL" id="BMNI01000001">
    <property type="protein sequence ID" value="GGO85901.1"/>
    <property type="molecule type" value="Genomic_DNA"/>
</dbReference>
<accession>A0ABQ2N634</accession>
<evidence type="ECO:0000313" key="1">
    <source>
        <dbReference type="EMBL" id="GGO85901.1"/>
    </source>
</evidence>
<reference evidence="2" key="1">
    <citation type="journal article" date="2019" name="Int. J. Syst. Evol. Microbiol.">
        <title>The Global Catalogue of Microorganisms (GCM) 10K type strain sequencing project: providing services to taxonomists for standard genome sequencing and annotation.</title>
        <authorList>
            <consortium name="The Broad Institute Genomics Platform"/>
            <consortium name="The Broad Institute Genome Sequencing Center for Infectious Disease"/>
            <person name="Wu L."/>
            <person name="Ma J."/>
        </authorList>
    </citation>
    <scope>NUCLEOTIDE SEQUENCE [LARGE SCALE GENOMIC DNA]</scope>
    <source>
        <strain evidence="2">CGMCC 4.7371</strain>
    </source>
</reference>
<keyword evidence="2" id="KW-1185">Reference proteome</keyword>
<protein>
    <submittedName>
        <fullName evidence="1">Uncharacterized protein</fullName>
    </submittedName>
</protein>
<name>A0ABQ2N634_9ACTN</name>
<proteinExistence type="predicted"/>
<evidence type="ECO:0000313" key="2">
    <source>
        <dbReference type="Proteomes" id="UP000655410"/>
    </source>
</evidence>
<sequence>MPLYFLRAIERTDGAACHHGTELIDLHDDIDAAVAHLREVGTTFGKVIVFVHHLDGRVEEVARIGLEPRAAPAGAPTVSRGDHAE</sequence>
<dbReference type="Proteomes" id="UP000655410">
    <property type="component" value="Unassembled WGS sequence"/>
</dbReference>
<gene>
    <name evidence="1" type="ORF">GCM10011584_06930</name>
</gene>
<dbReference type="RefSeq" id="WP_188782556.1">
    <property type="nucleotide sequence ID" value="NZ_BMNI01000001.1"/>
</dbReference>
<organism evidence="1 2">
    <name type="scientific">Nocardioides phosphati</name>
    <dbReference type="NCBI Taxonomy" id="1867775"/>
    <lineage>
        <taxon>Bacteria</taxon>
        <taxon>Bacillati</taxon>
        <taxon>Actinomycetota</taxon>
        <taxon>Actinomycetes</taxon>
        <taxon>Propionibacteriales</taxon>
        <taxon>Nocardioidaceae</taxon>
        <taxon>Nocardioides</taxon>
    </lineage>
</organism>
<comment type="caution">
    <text evidence="1">The sequence shown here is derived from an EMBL/GenBank/DDBJ whole genome shotgun (WGS) entry which is preliminary data.</text>
</comment>